<reference evidence="2" key="1">
    <citation type="submission" date="2018-05" db="EMBL/GenBank/DDBJ databases">
        <authorList>
            <person name="Li X."/>
        </authorList>
    </citation>
    <scope>NUCLEOTIDE SEQUENCE [LARGE SCALE GENOMIC DNA]</scope>
    <source>
        <strain evidence="2">YIM 73061</strain>
    </source>
</reference>
<dbReference type="PANTHER" id="PTHR36166">
    <property type="entry name" value="CHROMOSOME 9, WHOLE GENOME SHOTGUN SEQUENCE"/>
    <property type="match status" value="1"/>
</dbReference>
<dbReference type="EMBL" id="QFYR01000001">
    <property type="protein sequence ID" value="RAK58283.1"/>
    <property type="molecule type" value="Genomic_DNA"/>
</dbReference>
<name>A0A328AT56_9CAUL</name>
<dbReference type="AlphaFoldDB" id="A0A328AT56"/>
<accession>A0A328AT56</accession>
<dbReference type="SUPFAM" id="SSF55961">
    <property type="entry name" value="Bet v1-like"/>
    <property type="match status" value="1"/>
</dbReference>
<dbReference type="InterPro" id="IPR019587">
    <property type="entry name" value="Polyketide_cyclase/dehydratase"/>
</dbReference>
<evidence type="ECO:0000313" key="1">
    <source>
        <dbReference type="EMBL" id="RAK58283.1"/>
    </source>
</evidence>
<dbReference type="OrthoDB" id="7566055at2"/>
<dbReference type="InterPro" id="IPR023393">
    <property type="entry name" value="START-like_dom_sf"/>
</dbReference>
<dbReference type="Proteomes" id="UP000249725">
    <property type="component" value="Unassembled WGS sequence"/>
</dbReference>
<sequence length="146" mass="16450">MEHRVGIQAPAEVIWDVIYDLESWDQWNPLYTKASGDIRIGGKLDLTMVLPGQAPRQIQPTVLEWVPHEQLHWRLTMLSGFIVMTRYIEIEALAEESCIVSNGEIIGGMMGGSLAKRTGGALNRSFRDMGEALKARSEEIWRARKG</sequence>
<protein>
    <submittedName>
        <fullName evidence="1">SRPBCC domain-containing protein</fullName>
    </submittedName>
</protein>
<keyword evidence="2" id="KW-1185">Reference proteome</keyword>
<evidence type="ECO:0000313" key="2">
    <source>
        <dbReference type="Proteomes" id="UP000249725"/>
    </source>
</evidence>
<dbReference type="PANTHER" id="PTHR36166:SF1">
    <property type="entry name" value="SRPBCC DOMAIN-CONTAINING PROTEIN"/>
    <property type="match status" value="1"/>
</dbReference>
<dbReference type="CDD" id="cd07822">
    <property type="entry name" value="SRPBCC_4"/>
    <property type="match status" value="1"/>
</dbReference>
<dbReference type="Pfam" id="PF10604">
    <property type="entry name" value="Polyketide_cyc2"/>
    <property type="match status" value="1"/>
</dbReference>
<comment type="caution">
    <text evidence="1">The sequence shown here is derived from an EMBL/GenBank/DDBJ whole genome shotgun (WGS) entry which is preliminary data.</text>
</comment>
<proteinExistence type="predicted"/>
<gene>
    <name evidence="1" type="ORF">DJ018_07940</name>
</gene>
<organism evidence="1 2">
    <name type="scientific">Phenylobacterium deserti</name>
    <dbReference type="NCBI Taxonomy" id="1914756"/>
    <lineage>
        <taxon>Bacteria</taxon>
        <taxon>Pseudomonadati</taxon>
        <taxon>Pseudomonadota</taxon>
        <taxon>Alphaproteobacteria</taxon>
        <taxon>Caulobacterales</taxon>
        <taxon>Caulobacteraceae</taxon>
        <taxon>Phenylobacterium</taxon>
    </lineage>
</organism>
<dbReference type="Gene3D" id="3.30.530.20">
    <property type="match status" value="1"/>
</dbReference>